<dbReference type="Proteomes" id="UP000017429">
    <property type="component" value="Chromosome"/>
</dbReference>
<dbReference type="AlphaFoldDB" id="V2RKE5"/>
<keyword evidence="2" id="KW-1185">Reference proteome</keyword>
<reference evidence="1" key="3">
    <citation type="submission" date="2022-06" db="EMBL/GenBank/DDBJ databases">
        <title>Resources to Facilitate Use of the Altered Schaedler Flora (ASF) Mouse Model to Study Microbiome Function.</title>
        <authorList>
            <person name="Proctor A."/>
            <person name="Parvinroo S."/>
            <person name="Richie T."/>
            <person name="Jia X."/>
            <person name="Lee S.T.M."/>
            <person name="Karp P.D."/>
            <person name="Paley S."/>
            <person name="Kostic A.D."/>
            <person name="Pierre J.F."/>
            <person name="Wannemuehler M.J."/>
            <person name="Phillips G.J."/>
        </authorList>
    </citation>
    <scope>NUCLEOTIDE SEQUENCE</scope>
    <source>
        <strain evidence="1">ASF457</strain>
    </source>
</reference>
<proteinExistence type="predicted"/>
<accession>V2RKE5</accession>
<sequence length="74" mass="8811">MGGCSAADLDRLSEQQARYDRLKRLDHEAKKAERHFQIQAYQTQYNSEILKEILQLNENMRSFIDYMSSYGDKY</sequence>
<evidence type="ECO:0000313" key="2">
    <source>
        <dbReference type="Proteomes" id="UP000017429"/>
    </source>
</evidence>
<protein>
    <submittedName>
        <fullName evidence="1">Uncharacterized protein</fullName>
    </submittedName>
</protein>
<name>V2RKE5_9BACT</name>
<evidence type="ECO:0000313" key="1">
    <source>
        <dbReference type="EMBL" id="USF24313.1"/>
    </source>
</evidence>
<dbReference type="KEGG" id="msch:N508_001399"/>
<reference evidence="1" key="1">
    <citation type="journal article" date="2014" name="Genome Announc.">
        <title>Draft genome sequences of the altered schaedler flora, a defined bacterial community from gnotobiotic mice.</title>
        <authorList>
            <person name="Wannemuehler M.J."/>
            <person name="Overstreet A.M."/>
            <person name="Ward D.V."/>
            <person name="Phillips G.J."/>
        </authorList>
    </citation>
    <scope>NUCLEOTIDE SEQUENCE</scope>
    <source>
        <strain evidence="1">ASF457</strain>
    </source>
</reference>
<dbReference type="EMBL" id="CP097562">
    <property type="protein sequence ID" value="USF24313.1"/>
    <property type="molecule type" value="Genomic_DNA"/>
</dbReference>
<organism evidence="1 2">
    <name type="scientific">Mucispirillum schaedleri ASF457</name>
    <dbReference type="NCBI Taxonomy" id="1379858"/>
    <lineage>
        <taxon>Bacteria</taxon>
        <taxon>Pseudomonadati</taxon>
        <taxon>Deferribacterota</taxon>
        <taxon>Deferribacteres</taxon>
        <taxon>Deferribacterales</taxon>
        <taxon>Mucispirillaceae</taxon>
        <taxon>Mucispirillum</taxon>
    </lineage>
</organism>
<dbReference type="RefSeq" id="WP_023275706.1">
    <property type="nucleotide sequence ID" value="NZ_CP097562.1"/>
</dbReference>
<reference evidence="1" key="2">
    <citation type="submission" date="2022-05" db="EMBL/GenBank/DDBJ databases">
        <authorList>
            <person name="Proctor A.L."/>
            <person name="Phillips G.J."/>
            <person name="Wannemuehler M.J."/>
        </authorList>
    </citation>
    <scope>NUCLEOTIDE SEQUENCE</scope>
    <source>
        <strain evidence="1">ASF457</strain>
    </source>
</reference>
<gene>
    <name evidence="1" type="ORF">N508_001399</name>
</gene>